<dbReference type="EMBL" id="CAQQ02385003">
    <property type="status" value="NOT_ANNOTATED_CDS"/>
    <property type="molecule type" value="Genomic_DNA"/>
</dbReference>
<comment type="similarity">
    <text evidence="1">Belongs to the CCZ1 family.</text>
</comment>
<dbReference type="Pfam" id="PF19031">
    <property type="entry name" value="Intu_longin_1"/>
    <property type="match status" value="1"/>
</dbReference>
<sequence length="79" mass="9339">MIEERLFYHSGEESTSEFKQLNDIGLVEAIIKFVGPFVGEDKCQSLHTQKTKQFFYTPENDFWIVMVSLYFIIFFTLLC</sequence>
<organism evidence="4 5">
    <name type="scientific">Megaselia scalaris</name>
    <name type="common">Humpbacked fly</name>
    <name type="synonym">Phora scalaris</name>
    <dbReference type="NCBI Taxonomy" id="36166"/>
    <lineage>
        <taxon>Eukaryota</taxon>
        <taxon>Metazoa</taxon>
        <taxon>Ecdysozoa</taxon>
        <taxon>Arthropoda</taxon>
        <taxon>Hexapoda</taxon>
        <taxon>Insecta</taxon>
        <taxon>Pterygota</taxon>
        <taxon>Neoptera</taxon>
        <taxon>Endopterygota</taxon>
        <taxon>Diptera</taxon>
        <taxon>Brachycera</taxon>
        <taxon>Muscomorpha</taxon>
        <taxon>Platypezoidea</taxon>
        <taxon>Phoridae</taxon>
        <taxon>Megaseliini</taxon>
        <taxon>Megaselia</taxon>
    </lineage>
</organism>
<evidence type="ECO:0000313" key="4">
    <source>
        <dbReference type="EnsemblMetazoa" id="MESCA008583-PA"/>
    </source>
</evidence>
<evidence type="ECO:0000259" key="3">
    <source>
        <dbReference type="Pfam" id="PF19031"/>
    </source>
</evidence>
<dbReference type="PANTHER" id="PTHR13056">
    <property type="entry name" value="VACUOLAR FUSION PROTEIN CCZ1 HOMOLOG-RELATED"/>
    <property type="match status" value="1"/>
</dbReference>
<dbReference type="GO" id="GO:0016192">
    <property type="term" value="P:vesicle-mediated transport"/>
    <property type="evidence" value="ECO:0007669"/>
    <property type="project" value="InterPro"/>
</dbReference>
<proteinExistence type="inferred from homology"/>
<keyword evidence="2" id="KW-1133">Transmembrane helix</keyword>
<evidence type="ECO:0000256" key="1">
    <source>
        <dbReference type="ARBA" id="ARBA00005352"/>
    </source>
</evidence>
<accession>T1GXN0</accession>
<protein>
    <recommendedName>
        <fullName evidence="3">CCZ1/INTU/HSP4 first Longin domain-containing protein</fullName>
    </recommendedName>
</protein>
<dbReference type="InterPro" id="IPR043987">
    <property type="entry name" value="CCZ1/INTU/HSP4_longin_1"/>
</dbReference>
<dbReference type="HOGENOM" id="CLU_2608747_0_0_1"/>
<feature type="transmembrane region" description="Helical" evidence="2">
    <location>
        <begin position="62"/>
        <end position="78"/>
    </location>
</feature>
<dbReference type="AlphaFoldDB" id="T1GXN0"/>
<dbReference type="PANTHER" id="PTHR13056:SF0">
    <property type="entry name" value="VACUOLAR FUSION PROTEIN CCZ1 HOMOLOG-RELATED"/>
    <property type="match status" value="1"/>
</dbReference>
<evidence type="ECO:0000256" key="2">
    <source>
        <dbReference type="SAM" id="Phobius"/>
    </source>
</evidence>
<dbReference type="STRING" id="36166.T1GXN0"/>
<keyword evidence="5" id="KW-1185">Reference proteome</keyword>
<feature type="domain" description="CCZ1/INTU/HSP4 first Longin" evidence="3">
    <location>
        <begin position="5"/>
        <end position="68"/>
    </location>
</feature>
<dbReference type="InterPro" id="IPR013176">
    <property type="entry name" value="Ccz1"/>
</dbReference>
<dbReference type="Proteomes" id="UP000015102">
    <property type="component" value="Unassembled WGS sequence"/>
</dbReference>
<reference evidence="4" key="2">
    <citation type="submission" date="2015-06" db="UniProtKB">
        <authorList>
            <consortium name="EnsemblMetazoa"/>
        </authorList>
    </citation>
    <scope>IDENTIFICATION</scope>
</reference>
<reference evidence="5" key="1">
    <citation type="submission" date="2013-02" db="EMBL/GenBank/DDBJ databases">
        <authorList>
            <person name="Hughes D."/>
        </authorList>
    </citation>
    <scope>NUCLEOTIDE SEQUENCE</scope>
    <source>
        <strain>Durham</strain>
        <strain evidence="5">NC isolate 2 -- Noor lab</strain>
    </source>
</reference>
<dbReference type="EnsemblMetazoa" id="MESCA008583-RA">
    <property type="protein sequence ID" value="MESCA008583-PA"/>
    <property type="gene ID" value="MESCA008583"/>
</dbReference>
<evidence type="ECO:0000313" key="5">
    <source>
        <dbReference type="Proteomes" id="UP000015102"/>
    </source>
</evidence>
<name>T1GXN0_MEGSC</name>
<dbReference type="GO" id="GO:0035658">
    <property type="term" value="C:Mon1-Ccz1 complex"/>
    <property type="evidence" value="ECO:0007669"/>
    <property type="project" value="InterPro"/>
</dbReference>
<keyword evidence="2" id="KW-0812">Transmembrane</keyword>
<keyword evidence="2" id="KW-0472">Membrane</keyword>